<sequence>MAPQNPLFSYETLVHAMAGATGSVASMAAFYPLDTLRSRLQVEDSNKYQGSSSWELLLKLANEEGIESLYRGLAPVLQSLSISNFVYFYTFHGLRRCAATNTSALQDLMYGIAAGSINVLLTSPLWVVNTRMKLEKNSFDSLFEGLISVFKTEGAKGLWSGTIPSLLLVSNPAIQFMVYEALKRHLVSKGINNNYYSAFLMGAFAKAIATTVTYPLQLVQMRLRSGTSMKPLWKDIKSNPWLMFRGLEAKLLQTVMTAALMFLIYEKLVKVVFSIMRVKAKHS</sequence>
<dbReference type="EMBL" id="CM046108">
    <property type="protein sequence ID" value="KAI8426217.1"/>
    <property type="molecule type" value="Genomic_DNA"/>
</dbReference>
<organism evidence="1 2">
    <name type="scientific">Choristoneura fumiferana</name>
    <name type="common">Spruce budworm moth</name>
    <name type="synonym">Archips fumiferana</name>
    <dbReference type="NCBI Taxonomy" id="7141"/>
    <lineage>
        <taxon>Eukaryota</taxon>
        <taxon>Metazoa</taxon>
        <taxon>Ecdysozoa</taxon>
        <taxon>Arthropoda</taxon>
        <taxon>Hexapoda</taxon>
        <taxon>Insecta</taxon>
        <taxon>Pterygota</taxon>
        <taxon>Neoptera</taxon>
        <taxon>Endopterygota</taxon>
        <taxon>Lepidoptera</taxon>
        <taxon>Glossata</taxon>
        <taxon>Ditrysia</taxon>
        <taxon>Tortricoidea</taxon>
        <taxon>Tortricidae</taxon>
        <taxon>Tortricinae</taxon>
        <taxon>Choristoneura</taxon>
    </lineage>
</organism>
<evidence type="ECO:0000313" key="2">
    <source>
        <dbReference type="Proteomes" id="UP001064048"/>
    </source>
</evidence>
<keyword evidence="2" id="KW-1185">Reference proteome</keyword>
<gene>
    <name evidence="1" type="ORF">MSG28_005137</name>
</gene>
<protein>
    <submittedName>
        <fullName evidence="1">Uncharacterized protein</fullName>
    </submittedName>
</protein>
<comment type="caution">
    <text evidence="1">The sequence shown here is derived from an EMBL/GenBank/DDBJ whole genome shotgun (WGS) entry which is preliminary data.</text>
</comment>
<proteinExistence type="predicted"/>
<name>A0ACC0JQ01_CHOFU</name>
<accession>A0ACC0JQ01</accession>
<reference evidence="1 2" key="1">
    <citation type="journal article" date="2022" name="Genome Biol. Evol.">
        <title>The Spruce Budworm Genome: Reconstructing the Evolutionary History of Antifreeze Proteins.</title>
        <authorList>
            <person name="Beliveau C."/>
            <person name="Gagne P."/>
            <person name="Picq S."/>
            <person name="Vernygora O."/>
            <person name="Keeling C.I."/>
            <person name="Pinkney K."/>
            <person name="Doucet D."/>
            <person name="Wen F."/>
            <person name="Johnston J.S."/>
            <person name="Maaroufi H."/>
            <person name="Boyle B."/>
            <person name="Laroche J."/>
            <person name="Dewar K."/>
            <person name="Juretic N."/>
            <person name="Blackburn G."/>
            <person name="Nisole A."/>
            <person name="Brunet B."/>
            <person name="Brandao M."/>
            <person name="Lumley L."/>
            <person name="Duan J."/>
            <person name="Quan G."/>
            <person name="Lucarotti C.J."/>
            <person name="Roe A.D."/>
            <person name="Sperling F.A.H."/>
            <person name="Levesque R.C."/>
            <person name="Cusson M."/>
        </authorList>
    </citation>
    <scope>NUCLEOTIDE SEQUENCE [LARGE SCALE GENOMIC DNA]</scope>
    <source>
        <strain evidence="1">Glfc:IPQL:Cfum</strain>
    </source>
</reference>
<dbReference type="Proteomes" id="UP001064048">
    <property type="component" value="Chromosome 8"/>
</dbReference>
<evidence type="ECO:0000313" key="1">
    <source>
        <dbReference type="EMBL" id="KAI8426217.1"/>
    </source>
</evidence>